<dbReference type="SUPFAM" id="SSF46689">
    <property type="entry name" value="Homeodomain-like"/>
    <property type="match status" value="1"/>
</dbReference>
<organism evidence="6">
    <name type="scientific">Boseongicola sp. SB0664_bin_43</name>
    <dbReference type="NCBI Taxonomy" id="2604844"/>
    <lineage>
        <taxon>Bacteria</taxon>
        <taxon>Pseudomonadati</taxon>
        <taxon>Pseudomonadota</taxon>
        <taxon>Alphaproteobacteria</taxon>
        <taxon>Rhodobacterales</taxon>
        <taxon>Paracoccaceae</taxon>
        <taxon>Boseongicola</taxon>
    </lineage>
</organism>
<dbReference type="EMBL" id="VXRY01000077">
    <property type="protein sequence ID" value="MXY32854.1"/>
    <property type="molecule type" value="Genomic_DNA"/>
</dbReference>
<dbReference type="PANTHER" id="PTHR30055:SF240">
    <property type="entry name" value="HTH-TYPE TRANSCRIPTIONAL REGULATOR ACRR"/>
    <property type="match status" value="1"/>
</dbReference>
<dbReference type="InterPro" id="IPR036271">
    <property type="entry name" value="Tet_transcr_reg_TetR-rel_C_sf"/>
</dbReference>
<keyword evidence="2 4" id="KW-0238">DNA-binding</keyword>
<dbReference type="Gene3D" id="1.10.357.10">
    <property type="entry name" value="Tetracycline Repressor, domain 2"/>
    <property type="match status" value="1"/>
</dbReference>
<feature type="domain" description="HTH tetR-type" evidence="5">
    <location>
        <begin position="5"/>
        <end position="65"/>
    </location>
</feature>
<dbReference type="PANTHER" id="PTHR30055">
    <property type="entry name" value="HTH-TYPE TRANSCRIPTIONAL REGULATOR RUTR"/>
    <property type="match status" value="1"/>
</dbReference>
<comment type="caution">
    <text evidence="6">The sequence shown here is derived from an EMBL/GenBank/DDBJ whole genome shotgun (WGS) entry which is preliminary data.</text>
</comment>
<proteinExistence type="predicted"/>
<evidence type="ECO:0000259" key="5">
    <source>
        <dbReference type="PROSITE" id="PS50977"/>
    </source>
</evidence>
<dbReference type="InterPro" id="IPR001647">
    <property type="entry name" value="HTH_TetR"/>
</dbReference>
<keyword evidence="1" id="KW-0805">Transcription regulation</keyword>
<dbReference type="InterPro" id="IPR050109">
    <property type="entry name" value="HTH-type_TetR-like_transc_reg"/>
</dbReference>
<dbReference type="InterPro" id="IPR009057">
    <property type="entry name" value="Homeodomain-like_sf"/>
</dbReference>
<keyword evidence="3" id="KW-0804">Transcription</keyword>
<accession>A0A6B0XVZ0</accession>
<name>A0A6B0XVZ0_9RHOB</name>
<evidence type="ECO:0000256" key="2">
    <source>
        <dbReference type="ARBA" id="ARBA00023125"/>
    </source>
</evidence>
<evidence type="ECO:0000256" key="3">
    <source>
        <dbReference type="ARBA" id="ARBA00023163"/>
    </source>
</evidence>
<dbReference type="AlphaFoldDB" id="A0A6B0XVZ0"/>
<sequence length="196" mass="21783">MPESKDTKAKIRRAAIRLFAARGYNAVSMRDLAEAVGMRQGGLYNHFEGKQALLSDLMETHMVGLLEALDTAMADINGTRARLEAFVRHHVAHHLNYPDDVFLAYMEIRSLDSGSRAGVVALRNRYEHMLRKILEDGCTEGLFRIGDAAVHARLLLAMMTGVTVWYRDNGRLTRAEVVELYLGAALQSVGLVAETP</sequence>
<dbReference type="Pfam" id="PF00440">
    <property type="entry name" value="TetR_N"/>
    <property type="match status" value="1"/>
</dbReference>
<gene>
    <name evidence="6" type="ORF">F4Y60_01940</name>
</gene>
<evidence type="ECO:0000256" key="4">
    <source>
        <dbReference type="PROSITE-ProRule" id="PRU00335"/>
    </source>
</evidence>
<dbReference type="PRINTS" id="PR00455">
    <property type="entry name" value="HTHTETR"/>
</dbReference>
<protein>
    <submittedName>
        <fullName evidence="6">TetR/AcrR family transcriptional regulator</fullName>
    </submittedName>
</protein>
<dbReference type="SUPFAM" id="SSF48498">
    <property type="entry name" value="Tetracyclin repressor-like, C-terminal domain"/>
    <property type="match status" value="1"/>
</dbReference>
<dbReference type="GO" id="GO:0000976">
    <property type="term" value="F:transcription cis-regulatory region binding"/>
    <property type="evidence" value="ECO:0007669"/>
    <property type="project" value="TreeGrafter"/>
</dbReference>
<evidence type="ECO:0000256" key="1">
    <source>
        <dbReference type="ARBA" id="ARBA00023015"/>
    </source>
</evidence>
<dbReference type="PROSITE" id="PS50977">
    <property type="entry name" value="HTH_TETR_2"/>
    <property type="match status" value="1"/>
</dbReference>
<dbReference type="GO" id="GO:0003700">
    <property type="term" value="F:DNA-binding transcription factor activity"/>
    <property type="evidence" value="ECO:0007669"/>
    <property type="project" value="TreeGrafter"/>
</dbReference>
<dbReference type="Pfam" id="PF17932">
    <property type="entry name" value="TetR_C_24"/>
    <property type="match status" value="1"/>
</dbReference>
<evidence type="ECO:0000313" key="6">
    <source>
        <dbReference type="EMBL" id="MXY32854.1"/>
    </source>
</evidence>
<dbReference type="InterPro" id="IPR041490">
    <property type="entry name" value="KstR2_TetR_C"/>
</dbReference>
<reference evidence="6" key="1">
    <citation type="submission" date="2019-09" db="EMBL/GenBank/DDBJ databases">
        <title>Characterisation of the sponge microbiome using genome-centric metagenomics.</title>
        <authorList>
            <person name="Engelberts J.P."/>
            <person name="Robbins S.J."/>
            <person name="De Goeij J.M."/>
            <person name="Aranda M."/>
            <person name="Bell S.C."/>
            <person name="Webster N.S."/>
        </authorList>
    </citation>
    <scope>NUCLEOTIDE SEQUENCE</scope>
    <source>
        <strain evidence="6">SB0664_bin_43</strain>
    </source>
</reference>
<feature type="DNA-binding region" description="H-T-H motif" evidence="4">
    <location>
        <begin position="28"/>
        <end position="47"/>
    </location>
</feature>